<dbReference type="Gene3D" id="1.20.1720.10">
    <property type="entry name" value="Multidrug resistance protein D"/>
    <property type="match status" value="1"/>
</dbReference>
<dbReference type="AlphaFoldDB" id="A0A542DTV5"/>
<dbReference type="CDD" id="cd17321">
    <property type="entry name" value="MFS_MMR_MDR_like"/>
    <property type="match status" value="1"/>
</dbReference>
<dbReference type="PANTHER" id="PTHR42718">
    <property type="entry name" value="MAJOR FACILITATOR SUPERFAMILY MULTIDRUG TRANSPORTER MFSC"/>
    <property type="match status" value="1"/>
</dbReference>
<dbReference type="PANTHER" id="PTHR42718:SF9">
    <property type="entry name" value="MAJOR FACILITATOR SUPERFAMILY MULTIDRUG TRANSPORTER MFSC"/>
    <property type="match status" value="1"/>
</dbReference>
<feature type="transmembrane region" description="Helical" evidence="9">
    <location>
        <begin position="59"/>
        <end position="76"/>
    </location>
</feature>
<dbReference type="PROSITE" id="PS50850">
    <property type="entry name" value="MFS"/>
    <property type="match status" value="1"/>
</dbReference>
<evidence type="ECO:0000256" key="1">
    <source>
        <dbReference type="ARBA" id="ARBA00004651"/>
    </source>
</evidence>
<comment type="caution">
    <text evidence="11">The sequence shown here is derived from an EMBL/GenBank/DDBJ whole genome shotgun (WGS) entry which is preliminary data.</text>
</comment>
<feature type="transmembrane region" description="Helical" evidence="9">
    <location>
        <begin position="115"/>
        <end position="133"/>
    </location>
</feature>
<organism evidence="11 12">
    <name type="scientific">Kribbella jejuensis</name>
    <dbReference type="NCBI Taxonomy" id="236068"/>
    <lineage>
        <taxon>Bacteria</taxon>
        <taxon>Bacillati</taxon>
        <taxon>Actinomycetota</taxon>
        <taxon>Actinomycetes</taxon>
        <taxon>Propionibacteriales</taxon>
        <taxon>Kribbellaceae</taxon>
        <taxon>Kribbella</taxon>
    </lineage>
</organism>
<dbReference type="InterPro" id="IPR036259">
    <property type="entry name" value="MFS_trans_sf"/>
</dbReference>
<keyword evidence="5" id="KW-1003">Cell membrane</keyword>
<feature type="transmembrane region" description="Helical" evidence="9">
    <location>
        <begin position="332"/>
        <end position="352"/>
    </location>
</feature>
<feature type="transmembrane region" description="Helical" evidence="9">
    <location>
        <begin position="201"/>
        <end position="223"/>
    </location>
</feature>
<dbReference type="RefSeq" id="WP_141860856.1">
    <property type="nucleotide sequence ID" value="NZ_BAAAKA010000032.1"/>
</dbReference>
<evidence type="ECO:0000313" key="12">
    <source>
        <dbReference type="Proteomes" id="UP000316298"/>
    </source>
</evidence>
<dbReference type="InterPro" id="IPR011701">
    <property type="entry name" value="MFS"/>
</dbReference>
<evidence type="ECO:0000256" key="2">
    <source>
        <dbReference type="ARBA" id="ARBA00007520"/>
    </source>
</evidence>
<feature type="transmembrane region" description="Helical" evidence="9">
    <location>
        <begin position="145"/>
        <end position="164"/>
    </location>
</feature>
<evidence type="ECO:0000256" key="3">
    <source>
        <dbReference type="ARBA" id="ARBA00008537"/>
    </source>
</evidence>
<feature type="transmembrane region" description="Helical" evidence="9">
    <location>
        <begin position="235"/>
        <end position="252"/>
    </location>
</feature>
<protein>
    <submittedName>
        <fullName evidence="11">DHA2 family methylenomycin A resistance protein-like MFS transporter</fullName>
    </submittedName>
</protein>
<feature type="transmembrane region" description="Helical" evidence="9">
    <location>
        <begin position="16"/>
        <end position="39"/>
    </location>
</feature>
<keyword evidence="4" id="KW-0813">Transport</keyword>
<keyword evidence="8 9" id="KW-0472">Membrane</keyword>
<accession>A0A542DTV5</accession>
<evidence type="ECO:0000256" key="9">
    <source>
        <dbReference type="SAM" id="Phobius"/>
    </source>
</evidence>
<dbReference type="Pfam" id="PF07690">
    <property type="entry name" value="MFS_1"/>
    <property type="match status" value="1"/>
</dbReference>
<dbReference type="Proteomes" id="UP000316298">
    <property type="component" value="Unassembled WGS sequence"/>
</dbReference>
<dbReference type="PROSITE" id="PS00216">
    <property type="entry name" value="SUGAR_TRANSPORT_1"/>
    <property type="match status" value="1"/>
</dbReference>
<dbReference type="InterPro" id="IPR001958">
    <property type="entry name" value="Tet-R_TetA/multi-R_MdtG-like"/>
</dbReference>
<feature type="transmembrane region" description="Helical" evidence="9">
    <location>
        <begin position="304"/>
        <end position="325"/>
    </location>
</feature>
<dbReference type="NCBIfam" id="TIGR00711">
    <property type="entry name" value="efflux_EmrB"/>
    <property type="match status" value="1"/>
</dbReference>
<feature type="transmembrane region" description="Helical" evidence="9">
    <location>
        <begin position="83"/>
        <end position="109"/>
    </location>
</feature>
<dbReference type="GO" id="GO:0022857">
    <property type="term" value="F:transmembrane transporter activity"/>
    <property type="evidence" value="ECO:0007669"/>
    <property type="project" value="InterPro"/>
</dbReference>
<evidence type="ECO:0000256" key="5">
    <source>
        <dbReference type="ARBA" id="ARBA00022475"/>
    </source>
</evidence>
<name>A0A542DTV5_9ACTN</name>
<evidence type="ECO:0000313" key="11">
    <source>
        <dbReference type="EMBL" id="TQJ06531.1"/>
    </source>
</evidence>
<feature type="transmembrane region" description="Helical" evidence="9">
    <location>
        <begin position="437"/>
        <end position="457"/>
    </location>
</feature>
<dbReference type="InterPro" id="IPR020846">
    <property type="entry name" value="MFS_dom"/>
</dbReference>
<dbReference type="PRINTS" id="PR01035">
    <property type="entry name" value="TCRTETA"/>
</dbReference>
<evidence type="ECO:0000256" key="8">
    <source>
        <dbReference type="ARBA" id="ARBA00023136"/>
    </source>
</evidence>
<dbReference type="EMBL" id="VFMM01000003">
    <property type="protein sequence ID" value="TQJ06531.1"/>
    <property type="molecule type" value="Genomic_DNA"/>
</dbReference>
<feature type="transmembrane region" description="Helical" evidence="9">
    <location>
        <begin position="408"/>
        <end position="425"/>
    </location>
</feature>
<dbReference type="SUPFAM" id="SSF103473">
    <property type="entry name" value="MFS general substrate transporter"/>
    <property type="match status" value="1"/>
</dbReference>
<keyword evidence="7 9" id="KW-1133">Transmembrane helix</keyword>
<keyword evidence="12" id="KW-1185">Reference proteome</keyword>
<gene>
    <name evidence="11" type="ORF">FB475_6196</name>
</gene>
<dbReference type="Gene3D" id="1.20.1250.20">
    <property type="entry name" value="MFS general substrate transporter like domains"/>
    <property type="match status" value="1"/>
</dbReference>
<comment type="similarity">
    <text evidence="3">Belongs to the major facilitator superfamily. EmrB family.</text>
</comment>
<keyword evidence="6 9" id="KW-0812">Transmembrane</keyword>
<evidence type="ECO:0000259" key="10">
    <source>
        <dbReference type="PROSITE" id="PS50850"/>
    </source>
</evidence>
<sequence length="465" mass="47764">MVVSPAALSTRQNRGVLLAVTCLGQFMVLLDNTIVGAALPDMQHRLHTELTGLQWIVDAYVLLVAMLLLSGGVFADRFGRKRVYLTGVALFTAASLVCSLASSVGWLIAGRTLQGIGAAALSPASLALLAAAYPAPHERMKAIGLWAGFSGIGLAAGPVAGGVLAEAFGWPAIFLVNLPIGVVLLLAGLRSLDETRNPNAPAIDVPGTLLSVLGVGALTYGLIEGGARGWTSPLILGSFAAAVILLAAFVAVEARRSAPVLPLRLFRQRLFNVSNAAMVVVGFALMGSSFFFSQFFVYVQGSSILHAGLETLPTSLAMVMVSPYAGRLAARYGFRIVVTVGLALAGPGLLALGTVHAGTGYWNVWWRLALVGIGFALTMSPLTGAAIQAVSPQEGGLASGISSTTRQIGAVLGVALLGAIVRTRQSGGATFEAGLNTAFLAAGAVTLATAVCTGLWLTSRGRADS</sequence>
<evidence type="ECO:0000256" key="4">
    <source>
        <dbReference type="ARBA" id="ARBA00022448"/>
    </source>
</evidence>
<dbReference type="InterPro" id="IPR005829">
    <property type="entry name" value="Sugar_transporter_CS"/>
</dbReference>
<comment type="similarity">
    <text evidence="2">Belongs to the major facilitator superfamily. TCR/Tet family.</text>
</comment>
<comment type="subcellular location">
    <subcellularLocation>
        <location evidence="1">Cell membrane</location>
        <topology evidence="1">Multi-pass membrane protein</topology>
    </subcellularLocation>
</comment>
<feature type="domain" description="Major facilitator superfamily (MFS) profile" evidence="10">
    <location>
        <begin position="17"/>
        <end position="461"/>
    </location>
</feature>
<dbReference type="GO" id="GO:0005886">
    <property type="term" value="C:plasma membrane"/>
    <property type="evidence" value="ECO:0007669"/>
    <property type="project" value="UniProtKB-SubCell"/>
</dbReference>
<proteinExistence type="inferred from homology"/>
<feature type="transmembrane region" description="Helical" evidence="9">
    <location>
        <begin position="170"/>
        <end position="189"/>
    </location>
</feature>
<dbReference type="OrthoDB" id="9781469at2"/>
<dbReference type="InterPro" id="IPR004638">
    <property type="entry name" value="EmrB-like"/>
</dbReference>
<feature type="transmembrane region" description="Helical" evidence="9">
    <location>
        <begin position="273"/>
        <end position="298"/>
    </location>
</feature>
<feature type="transmembrane region" description="Helical" evidence="9">
    <location>
        <begin position="364"/>
        <end position="387"/>
    </location>
</feature>
<evidence type="ECO:0000256" key="7">
    <source>
        <dbReference type="ARBA" id="ARBA00022989"/>
    </source>
</evidence>
<reference evidence="11 12" key="1">
    <citation type="submission" date="2019-06" db="EMBL/GenBank/DDBJ databases">
        <title>Sequencing the genomes of 1000 actinobacteria strains.</title>
        <authorList>
            <person name="Klenk H.-P."/>
        </authorList>
    </citation>
    <scope>NUCLEOTIDE SEQUENCE [LARGE SCALE GENOMIC DNA]</scope>
    <source>
        <strain evidence="11 12">DSM 17305</strain>
    </source>
</reference>
<evidence type="ECO:0000256" key="6">
    <source>
        <dbReference type="ARBA" id="ARBA00022692"/>
    </source>
</evidence>